<feature type="domain" description="GmrSD restriction endonucleases N-terminal" evidence="1">
    <location>
        <begin position="62"/>
        <end position="215"/>
    </location>
</feature>
<dbReference type="KEGG" id="fli:Fleli_0692"/>
<evidence type="ECO:0000313" key="3">
    <source>
        <dbReference type="Proteomes" id="UP000006054"/>
    </source>
</evidence>
<sequence length="399" mass="47187">MDNKNIEQKTLFENESENEEKKLFNEMYNNVGNDINSQVVENTSLNIYRMDRHWTVETIHSQVFNGNIELNPKFQRRNVWDDERKQQLIESLMLNLPIPNIVIVEDPNKPNSFIIVDGKQRLQAIIGFRDPEKYPFWNVAKLKRSHYKVLDIEGKSYQTFSAEEKRILDNSEVLASVIKIPKESYSADEYKTILYDIFYRLNASGVRLSFQELRQVMYSGEFTDYLIDITNDEQPIHRVTPTTPKDNHFSDVEILVRLFSNYFFKDSYKGSTKDFLDLGMDFLNKKWKEDKEKITSYYKKITEVVSLLENIFGDKVGKFNTQNRFNLALFESQIFAFSFINEKERDFLIKNKEIVKEKFNEIESNRKFQDSFRLATNTSGNYLRRLDGTKAIVDNLLKK</sequence>
<dbReference type="RefSeq" id="WP_014796612.1">
    <property type="nucleotide sequence ID" value="NC_018018.1"/>
</dbReference>
<reference evidence="3" key="1">
    <citation type="submission" date="2012-06" db="EMBL/GenBank/DDBJ databases">
        <title>The complete genome of Flexibacter litoralis DSM 6794.</title>
        <authorList>
            <person name="Lucas S."/>
            <person name="Copeland A."/>
            <person name="Lapidus A."/>
            <person name="Glavina del Rio T."/>
            <person name="Dalin E."/>
            <person name="Tice H."/>
            <person name="Bruce D."/>
            <person name="Goodwin L."/>
            <person name="Pitluck S."/>
            <person name="Peters L."/>
            <person name="Ovchinnikova G."/>
            <person name="Lu M."/>
            <person name="Kyrpides N."/>
            <person name="Mavromatis K."/>
            <person name="Ivanova N."/>
            <person name="Brettin T."/>
            <person name="Detter J.C."/>
            <person name="Han C."/>
            <person name="Larimer F."/>
            <person name="Land M."/>
            <person name="Hauser L."/>
            <person name="Markowitz V."/>
            <person name="Cheng J.-F."/>
            <person name="Hugenholtz P."/>
            <person name="Woyke T."/>
            <person name="Wu D."/>
            <person name="Spring S."/>
            <person name="Lang E."/>
            <person name="Kopitz M."/>
            <person name="Brambilla E."/>
            <person name="Klenk H.-P."/>
            <person name="Eisen J.A."/>
        </authorList>
    </citation>
    <scope>NUCLEOTIDE SEQUENCE [LARGE SCALE GENOMIC DNA]</scope>
    <source>
        <strain evidence="3">ATCC 23117 / DSM 6794 / NBRC 15988 / NCIMB 1366 / Sio-4</strain>
    </source>
</reference>
<dbReference type="OrthoDB" id="9764212at2"/>
<keyword evidence="3" id="KW-1185">Reference proteome</keyword>
<gene>
    <name evidence="2" type="ordered locus">Fleli_0692</name>
</gene>
<dbReference type="InterPro" id="IPR004919">
    <property type="entry name" value="GmrSD_N"/>
</dbReference>
<dbReference type="PANTHER" id="PTHR39639">
    <property type="entry name" value="CHROMOSOME 16, WHOLE GENOME SHOTGUN SEQUENCE"/>
    <property type="match status" value="1"/>
</dbReference>
<dbReference type="Pfam" id="PF03235">
    <property type="entry name" value="GmrSD_N"/>
    <property type="match status" value="1"/>
</dbReference>
<dbReference type="PATRIC" id="fig|880071.3.peg.660"/>
<evidence type="ECO:0000259" key="1">
    <source>
        <dbReference type="Pfam" id="PF03235"/>
    </source>
</evidence>
<dbReference type="HOGENOM" id="CLU_038557_2_1_10"/>
<evidence type="ECO:0000313" key="2">
    <source>
        <dbReference type="EMBL" id="AFM03153.1"/>
    </source>
</evidence>
<organism evidence="2 3">
    <name type="scientific">Bernardetia litoralis (strain ATCC 23117 / DSM 6794 / NBRC 15988 / NCIMB 1366 / Fx l1 / Sio-4)</name>
    <name type="common">Flexibacter litoralis</name>
    <dbReference type="NCBI Taxonomy" id="880071"/>
    <lineage>
        <taxon>Bacteria</taxon>
        <taxon>Pseudomonadati</taxon>
        <taxon>Bacteroidota</taxon>
        <taxon>Cytophagia</taxon>
        <taxon>Cytophagales</taxon>
        <taxon>Bernardetiaceae</taxon>
        <taxon>Bernardetia</taxon>
    </lineage>
</organism>
<accession>I4AGR8</accession>
<dbReference type="Proteomes" id="UP000006054">
    <property type="component" value="Chromosome"/>
</dbReference>
<dbReference type="eggNOG" id="COG1479">
    <property type="taxonomic scope" value="Bacteria"/>
</dbReference>
<dbReference type="AlphaFoldDB" id="I4AGR8"/>
<dbReference type="STRING" id="880071.Fleli_0692"/>
<dbReference type="EMBL" id="CP003345">
    <property type="protein sequence ID" value="AFM03153.1"/>
    <property type="molecule type" value="Genomic_DNA"/>
</dbReference>
<protein>
    <recommendedName>
        <fullName evidence="1">GmrSD restriction endonucleases N-terminal domain-containing protein</fullName>
    </recommendedName>
</protein>
<dbReference type="PANTHER" id="PTHR39639:SF1">
    <property type="entry name" value="DUF262 DOMAIN-CONTAINING PROTEIN"/>
    <property type="match status" value="1"/>
</dbReference>
<proteinExistence type="predicted"/>
<name>I4AGR8_BERLS</name>